<dbReference type="AlphaFoldDB" id="A0A150IQI7"/>
<evidence type="ECO:0000313" key="3">
    <source>
        <dbReference type="Proteomes" id="UP000075578"/>
    </source>
</evidence>
<dbReference type="Proteomes" id="UP000075578">
    <property type="component" value="Unassembled WGS sequence"/>
</dbReference>
<protein>
    <submittedName>
        <fullName evidence="2">Uncharacterized protein</fullName>
    </submittedName>
</protein>
<organism evidence="2 3">
    <name type="scientific">Candidatus Methanofastidiosum methylothiophilum</name>
    <dbReference type="NCBI Taxonomy" id="1705564"/>
    <lineage>
        <taxon>Archaea</taxon>
        <taxon>Methanobacteriati</taxon>
        <taxon>Methanobacteriota</taxon>
        <taxon>Stenosarchaea group</taxon>
        <taxon>Candidatus Methanofastidiosia</taxon>
        <taxon>Candidatus Methanofastidiosales</taxon>
        <taxon>Candidatus Methanofastidiosaceae</taxon>
        <taxon>Candidatus Methanofastidiosum</taxon>
    </lineage>
</organism>
<feature type="transmembrane region" description="Helical" evidence="1">
    <location>
        <begin position="25"/>
        <end position="46"/>
    </location>
</feature>
<keyword evidence="1" id="KW-0472">Membrane</keyword>
<evidence type="ECO:0000256" key="1">
    <source>
        <dbReference type="SAM" id="Phobius"/>
    </source>
</evidence>
<dbReference type="EMBL" id="LNGD01000163">
    <property type="protein sequence ID" value="KYC47243.1"/>
    <property type="molecule type" value="Genomic_DNA"/>
</dbReference>
<accession>A0A150IQI7</accession>
<sequence>MTIPYLVAGILIYINGIRVYFEGDFIGMIIYTSIGWILFLMAYYSIKKKPKDADSLGEPFLKGGELS</sequence>
<proteinExistence type="predicted"/>
<keyword evidence="1" id="KW-0812">Transmembrane</keyword>
<name>A0A150IQI7_9EURY</name>
<evidence type="ECO:0000313" key="2">
    <source>
        <dbReference type="EMBL" id="KYC47243.1"/>
    </source>
</evidence>
<comment type="caution">
    <text evidence="2">The sequence shown here is derived from an EMBL/GenBank/DDBJ whole genome shotgun (WGS) entry which is preliminary data.</text>
</comment>
<keyword evidence="1" id="KW-1133">Transmembrane helix</keyword>
<gene>
    <name evidence="2" type="ORF">AMQ74_01703</name>
</gene>
<reference evidence="2 3" key="1">
    <citation type="journal article" date="2016" name="ISME J.">
        <title>Chasing the elusive Euryarchaeota class WSA2: genomes reveal a uniquely fastidious methyl-reducing methanogen.</title>
        <authorList>
            <person name="Nobu M.K."/>
            <person name="Narihiro T."/>
            <person name="Kuroda K."/>
            <person name="Mei R."/>
            <person name="Liu W.T."/>
        </authorList>
    </citation>
    <scope>NUCLEOTIDE SEQUENCE [LARGE SCALE GENOMIC DNA]</scope>
    <source>
        <strain evidence="2">U1lsi0528_Bin089</strain>
    </source>
</reference>